<evidence type="ECO:0000313" key="7">
    <source>
        <dbReference type="EMBL" id="AZP03859.1"/>
    </source>
</evidence>
<dbReference type="PANTHER" id="PTHR43649">
    <property type="entry name" value="ARABINOSE-BINDING PROTEIN-RELATED"/>
    <property type="match status" value="1"/>
</dbReference>
<keyword evidence="4" id="KW-0564">Palmitate</keyword>
<keyword evidence="8" id="KW-1185">Reference proteome</keyword>
<feature type="chain" id="PRO_5039522103" evidence="6">
    <location>
        <begin position="28"/>
        <end position="513"/>
    </location>
</feature>
<evidence type="ECO:0000256" key="5">
    <source>
        <dbReference type="ARBA" id="ARBA00023288"/>
    </source>
</evidence>
<protein>
    <submittedName>
        <fullName evidence="7">Extracellular solute-binding protein</fullName>
    </submittedName>
</protein>
<organism evidence="7 8">
    <name type="scientific">Jeotgalibaca ciconiae</name>
    <dbReference type="NCBI Taxonomy" id="2496265"/>
    <lineage>
        <taxon>Bacteria</taxon>
        <taxon>Bacillati</taxon>
        <taxon>Bacillota</taxon>
        <taxon>Bacilli</taxon>
        <taxon>Lactobacillales</taxon>
        <taxon>Carnobacteriaceae</taxon>
        <taxon>Jeotgalibaca</taxon>
    </lineage>
</organism>
<dbReference type="RefSeq" id="WP_126108941.1">
    <property type="nucleotide sequence ID" value="NZ_CP034465.1"/>
</dbReference>
<evidence type="ECO:0000256" key="4">
    <source>
        <dbReference type="ARBA" id="ARBA00023139"/>
    </source>
</evidence>
<evidence type="ECO:0000256" key="6">
    <source>
        <dbReference type="SAM" id="SignalP"/>
    </source>
</evidence>
<dbReference type="KEGG" id="jeh:EJN90_03770"/>
<sequence length="513" mass="56772">MNKKRILAISSMASLALLVSGCGSSSAESDTAESNNEITIMAPYIETEPPAPGNRLEKEIEEATGTDINISWVPNTSYEDKMNVTLASDDLPKIMIIQGKSGGFVKSANAGAFWELSDYLDDYPNLAKYDENILNNSSVNGEVYGIYRRRDVMRTSVMIRKDWLDNLGLEVPETTEDLYDVAKAFTESDPDGNGQNDTTGLVIPKWPGSINSNSPYDVLATWFGAPNAWGEEGGKLIPSFKTEEYLESLIYLRDMVENGYINKDFATLAADKWNDPFVSETGGGIIIDTFSRAGSITSIFKETNPDDYSQFITVIGNLKSSDGELFAHPTDGYSGFLAIPKASVKTEEELKEVLSFIDKTNEKEIQVLLNNGIDGVNFNKLDDEYIEIVQPETEEAAEINMAVKNYAQIGTNVAGNDYYTSKPAEGYELEAWERRLGFMEHDAEYAVFNPAAPYISETYTEKGAQLDNIISDARIQFIAGQIDEQGWKDAIELWVKSGGDDIEAEINELYQGN</sequence>
<keyword evidence="1" id="KW-1003">Cell membrane</keyword>
<dbReference type="CDD" id="cd13580">
    <property type="entry name" value="PBP2_AlgQ_like_1"/>
    <property type="match status" value="1"/>
</dbReference>
<dbReference type="SUPFAM" id="SSF53850">
    <property type="entry name" value="Periplasmic binding protein-like II"/>
    <property type="match status" value="1"/>
</dbReference>
<dbReference type="AlphaFoldDB" id="A0A3S9H929"/>
<name>A0A3S9H929_9LACT</name>
<accession>A0A3S9H929</accession>
<dbReference type="PROSITE" id="PS51257">
    <property type="entry name" value="PROKAR_LIPOPROTEIN"/>
    <property type="match status" value="1"/>
</dbReference>
<dbReference type="EMBL" id="CP034465">
    <property type="protein sequence ID" value="AZP03859.1"/>
    <property type="molecule type" value="Genomic_DNA"/>
</dbReference>
<dbReference type="Gene3D" id="3.40.190.10">
    <property type="entry name" value="Periplasmic binding protein-like II"/>
    <property type="match status" value="2"/>
</dbReference>
<keyword evidence="5" id="KW-0449">Lipoprotein</keyword>
<evidence type="ECO:0000256" key="3">
    <source>
        <dbReference type="ARBA" id="ARBA00023136"/>
    </source>
</evidence>
<dbReference type="Proteomes" id="UP000273326">
    <property type="component" value="Chromosome"/>
</dbReference>
<reference evidence="8" key="1">
    <citation type="submission" date="2018-12" db="EMBL/GenBank/DDBJ databases">
        <title>Complete genome sequencing of Jeotgalibaca sp. H21T32.</title>
        <authorList>
            <person name="Bae J.-W."/>
            <person name="Lee S.-Y."/>
        </authorList>
    </citation>
    <scope>NUCLEOTIDE SEQUENCE [LARGE SCALE GENOMIC DNA]</scope>
    <source>
        <strain evidence="8">H21T32</strain>
    </source>
</reference>
<evidence type="ECO:0000313" key="8">
    <source>
        <dbReference type="Proteomes" id="UP000273326"/>
    </source>
</evidence>
<keyword evidence="3" id="KW-0472">Membrane</keyword>
<keyword evidence="2 6" id="KW-0732">Signal</keyword>
<dbReference type="OrthoDB" id="9787283at2"/>
<evidence type="ECO:0000256" key="2">
    <source>
        <dbReference type="ARBA" id="ARBA00022729"/>
    </source>
</evidence>
<proteinExistence type="predicted"/>
<dbReference type="InterPro" id="IPR006059">
    <property type="entry name" value="SBP"/>
</dbReference>
<dbReference type="Pfam" id="PF01547">
    <property type="entry name" value="SBP_bac_1"/>
    <property type="match status" value="1"/>
</dbReference>
<feature type="signal peptide" evidence="6">
    <location>
        <begin position="1"/>
        <end position="27"/>
    </location>
</feature>
<evidence type="ECO:0000256" key="1">
    <source>
        <dbReference type="ARBA" id="ARBA00022475"/>
    </source>
</evidence>
<dbReference type="InterPro" id="IPR050490">
    <property type="entry name" value="Bact_solute-bd_prot1"/>
</dbReference>
<gene>
    <name evidence="7" type="ORF">EJN90_03770</name>
</gene>
<dbReference type="PANTHER" id="PTHR43649:SF33">
    <property type="entry name" value="POLYGALACTURONAN_RHAMNOGALACTURONAN-BINDING PROTEIN YTCQ"/>
    <property type="match status" value="1"/>
</dbReference>